<sequence length="618" mass="72455">IGRIQVPVNDEPMTGSEEQVEIYIPQQILSLENTEDSMDEPRHSQGEPENIADVTVEIEQNMSFLDVDVRNLSNIIPIACVIERTNEPITSTNSNRERPRGSRRARQERLERGLRNVINHRANETKENRIQKRRLEIYAFRNQEIIAHEHEETQISRVAMQNQRKRERRTNETNDEQLNRLERTEINRKNRANETEEQRERRLPSKRPVDPQNNQGAPDQICPQCGEMRITQEHPTLIRLLGRDNQNPIDIDIRENFINNIRHSNSTFSMAAVLTNFDRGDMDNNFYDVQRRNARGRPMPFFIRFMQIVLQATIQLIHRMLLDFNPLVLFLLTNREILQRQNREKPLTLRCWMTGNVPLNKTIPLNQQGQRQLATAPVHGEIAAVFSYFDCLPPEGTILYAQARELGMPLIGILSQIDKRNPNCDPLCYQIIYVYGEAGYDERIQHNQAVLTRYSRVTMKELYKFRFNFRDLTIELMFSMGKLFQEYIVHCWVKIEKNNQNYLRRNQAYLRIHEYAGIMDHLNNPNADGVIGRAYNSWNSKYCKQCRGCIVNHYVFNPTTKEWTRRINDGSRLLLLHVRGATSYEQLRTVNDVVWPTFEAAANCCRFNVGQIVCNVAM</sequence>
<reference evidence="3" key="1">
    <citation type="submission" date="2021-02" db="EMBL/GenBank/DDBJ databases">
        <authorList>
            <person name="Nowell W R."/>
        </authorList>
    </citation>
    <scope>NUCLEOTIDE SEQUENCE</scope>
    <source>
        <strain evidence="3">Ploen Becks lab</strain>
    </source>
</reference>
<dbReference type="AlphaFoldDB" id="A0A814NWS3"/>
<organism evidence="3 4">
    <name type="scientific">Brachionus calyciflorus</name>
    <dbReference type="NCBI Taxonomy" id="104777"/>
    <lineage>
        <taxon>Eukaryota</taxon>
        <taxon>Metazoa</taxon>
        <taxon>Spiralia</taxon>
        <taxon>Gnathifera</taxon>
        <taxon>Rotifera</taxon>
        <taxon>Eurotatoria</taxon>
        <taxon>Monogononta</taxon>
        <taxon>Pseudotrocha</taxon>
        <taxon>Ploima</taxon>
        <taxon>Brachionidae</taxon>
        <taxon>Brachionus</taxon>
    </lineage>
</organism>
<keyword evidence="4" id="KW-1185">Reference proteome</keyword>
<dbReference type="InterPro" id="IPR025476">
    <property type="entry name" value="Helitron_helicase-like"/>
</dbReference>
<feature type="region of interest" description="Disordered" evidence="1">
    <location>
        <begin position="89"/>
        <end position="125"/>
    </location>
</feature>
<evidence type="ECO:0000313" key="4">
    <source>
        <dbReference type="Proteomes" id="UP000663879"/>
    </source>
</evidence>
<dbReference type="PANTHER" id="PTHR45786">
    <property type="entry name" value="DNA BINDING PROTEIN-LIKE"/>
    <property type="match status" value="1"/>
</dbReference>
<proteinExistence type="predicted"/>
<protein>
    <recommendedName>
        <fullName evidence="2">Helitron helicase-like domain-containing protein</fullName>
    </recommendedName>
</protein>
<dbReference type="Proteomes" id="UP000663879">
    <property type="component" value="Unassembled WGS sequence"/>
</dbReference>
<evidence type="ECO:0000256" key="1">
    <source>
        <dbReference type="SAM" id="MobiDB-lite"/>
    </source>
</evidence>
<feature type="non-terminal residue" evidence="3">
    <location>
        <position position="1"/>
    </location>
</feature>
<dbReference type="PANTHER" id="PTHR45786:SF74">
    <property type="entry name" value="ATP-DEPENDENT DNA HELICASE"/>
    <property type="match status" value="1"/>
</dbReference>
<name>A0A814NWS3_9BILA</name>
<accession>A0A814NWS3</accession>
<dbReference type="EMBL" id="CAJNOC010007391">
    <property type="protein sequence ID" value="CAF1098037.1"/>
    <property type="molecule type" value="Genomic_DNA"/>
</dbReference>
<feature type="compositionally biased region" description="Basic and acidic residues" evidence="1">
    <location>
        <begin position="95"/>
        <end position="114"/>
    </location>
</feature>
<comment type="caution">
    <text evidence="3">The sequence shown here is derived from an EMBL/GenBank/DDBJ whole genome shotgun (WGS) entry which is preliminary data.</text>
</comment>
<feature type="domain" description="Helitron helicase-like" evidence="2">
    <location>
        <begin position="476"/>
        <end position="537"/>
    </location>
</feature>
<evidence type="ECO:0000313" key="3">
    <source>
        <dbReference type="EMBL" id="CAF1098037.1"/>
    </source>
</evidence>
<feature type="region of interest" description="Disordered" evidence="1">
    <location>
        <begin position="156"/>
        <end position="222"/>
    </location>
</feature>
<dbReference type="Pfam" id="PF14214">
    <property type="entry name" value="Helitron_like_N"/>
    <property type="match status" value="1"/>
</dbReference>
<evidence type="ECO:0000259" key="2">
    <source>
        <dbReference type="Pfam" id="PF14214"/>
    </source>
</evidence>
<dbReference type="OrthoDB" id="6630292at2759"/>
<feature type="compositionally biased region" description="Basic and acidic residues" evidence="1">
    <location>
        <begin position="169"/>
        <end position="209"/>
    </location>
</feature>
<gene>
    <name evidence="3" type="ORF">OXX778_LOCUS21005</name>
</gene>